<dbReference type="NCBIfam" id="TIGR03335">
    <property type="entry name" value="F390_ftsA"/>
    <property type="match status" value="1"/>
</dbReference>
<dbReference type="AlphaFoldDB" id="L0HIZ6"/>
<reference evidence="2 3" key="2">
    <citation type="journal article" date="2014" name="Genome Announc.">
        <title>Complete Genome Sequence of Methanoregula formicica SMSPT, a Mesophilic Hydrogenotrophic Methanogen Isolated from a Methanogenic Upflow Anaerobic Sludge Blanket Reactor.</title>
        <authorList>
            <person name="Yamamoto K."/>
            <person name="Tamaki H."/>
            <person name="Cadillo-Quiroz H."/>
            <person name="Imachi H."/>
            <person name="Kyrpides N."/>
            <person name="Woyke T."/>
            <person name="Goodwin L."/>
            <person name="Zinder S.H."/>
            <person name="Kamagata Y."/>
            <person name="Liu W.T."/>
        </authorList>
    </citation>
    <scope>NUCLEOTIDE SEQUENCE [LARGE SCALE GENOMIC DNA]</scope>
    <source>
        <strain evidence="3">DSM 22288 / NBRC 105244 / SMSP</strain>
    </source>
</reference>
<dbReference type="SUPFAM" id="SSF56801">
    <property type="entry name" value="Acetyl-CoA synthetase-like"/>
    <property type="match status" value="1"/>
</dbReference>
<dbReference type="GeneID" id="14309444"/>
<dbReference type="Pfam" id="PF00501">
    <property type="entry name" value="AMP-binding"/>
    <property type="match status" value="1"/>
</dbReference>
<dbReference type="InterPro" id="IPR017720">
    <property type="entry name" value="Coenzyme_F390_Synthase"/>
</dbReference>
<dbReference type="HOGENOM" id="CLU_606379_0_0_2"/>
<keyword evidence="3" id="KW-1185">Reference proteome</keyword>
<dbReference type="InterPro" id="IPR042099">
    <property type="entry name" value="ANL_N_sf"/>
</dbReference>
<dbReference type="OrthoDB" id="37928at2157"/>
<name>L0HIZ6_METFS</name>
<dbReference type="STRING" id="593750.Metfor_2051"/>
<dbReference type="Gene3D" id="3.40.50.12780">
    <property type="entry name" value="N-terminal domain of ligase-like"/>
    <property type="match status" value="1"/>
</dbReference>
<dbReference type="EMBL" id="CP003167">
    <property type="protein sequence ID" value="AGB03064.1"/>
    <property type="molecule type" value="Genomic_DNA"/>
</dbReference>
<gene>
    <name evidence="2" type="ordered locus">Metfor_2051</name>
</gene>
<evidence type="ECO:0000259" key="1">
    <source>
        <dbReference type="Pfam" id="PF00501"/>
    </source>
</evidence>
<dbReference type="InterPro" id="IPR000873">
    <property type="entry name" value="AMP-dep_synth/lig_dom"/>
</dbReference>
<protein>
    <submittedName>
        <fullName evidence="2">Coenzyme F390 synthetase</fullName>
    </submittedName>
</protein>
<dbReference type="KEGG" id="mfo:Metfor_2051"/>
<dbReference type="RefSeq" id="WP_015286027.1">
    <property type="nucleotide sequence ID" value="NC_019943.1"/>
</dbReference>
<dbReference type="eggNOG" id="arCOG02622">
    <property type="taxonomic scope" value="Archaea"/>
</dbReference>
<accession>L0HIZ6</accession>
<dbReference type="InParanoid" id="L0HIZ6"/>
<dbReference type="PANTHER" id="PTHR43845:SF1">
    <property type="entry name" value="BLR5969 PROTEIN"/>
    <property type="match status" value="1"/>
</dbReference>
<dbReference type="PANTHER" id="PTHR43845">
    <property type="entry name" value="BLR5969 PROTEIN"/>
    <property type="match status" value="1"/>
</dbReference>
<evidence type="ECO:0000313" key="3">
    <source>
        <dbReference type="Proteomes" id="UP000010824"/>
    </source>
</evidence>
<evidence type="ECO:0000313" key="2">
    <source>
        <dbReference type="EMBL" id="AGB03064.1"/>
    </source>
</evidence>
<organism evidence="2 3">
    <name type="scientific">Methanoregula formicica (strain DSM 22288 / NBRC 105244 / SMSP)</name>
    <dbReference type="NCBI Taxonomy" id="593750"/>
    <lineage>
        <taxon>Archaea</taxon>
        <taxon>Methanobacteriati</taxon>
        <taxon>Methanobacteriota</taxon>
        <taxon>Stenosarchaea group</taxon>
        <taxon>Methanomicrobia</taxon>
        <taxon>Methanomicrobiales</taxon>
        <taxon>Methanoregulaceae</taxon>
        <taxon>Methanoregula</taxon>
    </lineage>
</organism>
<reference evidence="3" key="1">
    <citation type="submission" date="2011-12" db="EMBL/GenBank/DDBJ databases">
        <title>Complete sequence of Methanoregula formicicum SMSP.</title>
        <authorList>
            <person name="Lucas S."/>
            <person name="Han J."/>
            <person name="Lapidus A."/>
            <person name="Cheng J.-F."/>
            <person name="Goodwin L."/>
            <person name="Pitluck S."/>
            <person name="Peters L."/>
            <person name="Ovchinnikova G."/>
            <person name="Teshima H."/>
            <person name="Detter J.C."/>
            <person name="Han C."/>
            <person name="Tapia R."/>
            <person name="Land M."/>
            <person name="Hauser L."/>
            <person name="Kyrpides N."/>
            <person name="Ivanova N."/>
            <person name="Pagani I."/>
            <person name="Imachi H."/>
            <person name="Tamaki H."/>
            <person name="Sekiguchi Y."/>
            <person name="Kamagata Y."/>
            <person name="Cadillo-Quiroz H."/>
            <person name="Zinder S."/>
            <person name="Liu W.-T."/>
            <person name="Woyke T."/>
        </authorList>
    </citation>
    <scope>NUCLEOTIDE SEQUENCE [LARGE SCALE GENOMIC DNA]</scope>
    <source>
        <strain evidence="3">DSM 22288 / NBRC 105244 / SMSP</strain>
    </source>
</reference>
<feature type="domain" description="AMP-dependent synthetase/ligase" evidence="1">
    <location>
        <begin position="117"/>
        <end position="303"/>
    </location>
</feature>
<sequence>MSVQVPEPGPNVPEANDYVPRHAFTVHWVCTLNSRYYREKIETLPRSELDALIDERVRYTVKYANDHSPFYRTWFREHKIDPASIREHEDLQELPIISGSDVRANQPPNRPDFGFLSVAPQDIFTIHETSGTSGVPKSFFLCWEEWERLAEKYARIFTSQGFTRGDRVVICASYGMNVGANTMTLAARDLGITVVPYGKCTFPLRVITNYRPTGIVGSVFKLIRLARQMEAEGLNPKESGVTKLIAGGEAFADESREYLAELWGCDVFNTYGSTEGSMCGECTAKQGLHVPEDLVHMDLYDPQLKDFVKEGECGRIVLTTLLPVGAKCGMLLINYDTDDTTVVTSREKCACGRTHMRIYTPQREAETFWAHGTPMNRVDVERGVFQRENMEYLTGEYEAFLYAGDDQEKTLLRVSVECKDLSSCDREGIAERFRRSFYSWKPTLQKKQEENLFEIGFNVVPPKGLELSRLPGRPKRFVDRR</sequence>
<proteinExistence type="predicted"/>
<dbReference type="Proteomes" id="UP000010824">
    <property type="component" value="Chromosome"/>
</dbReference>